<dbReference type="EMBL" id="OB793625">
    <property type="protein sequence ID" value="CAD7428076.1"/>
    <property type="molecule type" value="Genomic_DNA"/>
</dbReference>
<evidence type="ECO:0000313" key="1">
    <source>
        <dbReference type="EMBL" id="CAD7428076.1"/>
    </source>
</evidence>
<protein>
    <submittedName>
        <fullName evidence="1">Uncharacterized protein</fullName>
    </submittedName>
</protein>
<proteinExistence type="predicted"/>
<reference evidence="1" key="1">
    <citation type="submission" date="2020-11" db="EMBL/GenBank/DDBJ databases">
        <authorList>
            <person name="Tran Van P."/>
        </authorList>
    </citation>
    <scope>NUCLEOTIDE SEQUENCE</scope>
</reference>
<dbReference type="AlphaFoldDB" id="A0A7R9HML8"/>
<sequence>MPDSSSPATTLVSKWVRLFLQQLTLLESRGCLPSAELQITSSYPLPLYSASQKLLDRVIYIRCRVPASSSVTLVISPIHLSVV</sequence>
<organism evidence="1">
    <name type="scientific">Timema monikensis</name>
    <dbReference type="NCBI Taxonomy" id="170555"/>
    <lineage>
        <taxon>Eukaryota</taxon>
        <taxon>Metazoa</taxon>
        <taxon>Ecdysozoa</taxon>
        <taxon>Arthropoda</taxon>
        <taxon>Hexapoda</taxon>
        <taxon>Insecta</taxon>
        <taxon>Pterygota</taxon>
        <taxon>Neoptera</taxon>
        <taxon>Polyneoptera</taxon>
        <taxon>Phasmatodea</taxon>
        <taxon>Timematodea</taxon>
        <taxon>Timematoidea</taxon>
        <taxon>Timematidae</taxon>
        <taxon>Timema</taxon>
    </lineage>
</organism>
<accession>A0A7R9HML8</accession>
<gene>
    <name evidence="1" type="ORF">TMSB3V08_LOCUS4893</name>
</gene>
<name>A0A7R9HML8_9NEOP</name>